<evidence type="ECO:0000256" key="11">
    <source>
        <dbReference type="ARBA" id="ARBA00023242"/>
    </source>
</evidence>
<evidence type="ECO:0000313" key="17">
    <source>
        <dbReference type="Proteomes" id="UP000028545"/>
    </source>
</evidence>
<dbReference type="SMART" id="SM00355">
    <property type="entry name" value="ZnF_C2H2"/>
    <property type="match status" value="2"/>
</dbReference>
<dbReference type="InterPro" id="IPR051059">
    <property type="entry name" value="VerF-like"/>
</dbReference>
<gene>
    <name evidence="16" type="ORF">SAPIO_CDS3420</name>
</gene>
<evidence type="ECO:0000256" key="10">
    <source>
        <dbReference type="ARBA" id="ARBA00023163"/>
    </source>
</evidence>
<dbReference type="GO" id="GO:0008270">
    <property type="term" value="F:zinc ion binding"/>
    <property type="evidence" value="ECO:0007669"/>
    <property type="project" value="UniProtKB-KW"/>
</dbReference>
<feature type="domain" description="C2H2-type" evidence="15">
    <location>
        <begin position="471"/>
        <end position="493"/>
    </location>
</feature>
<evidence type="ECO:0000256" key="5">
    <source>
        <dbReference type="ARBA" id="ARBA00022737"/>
    </source>
</evidence>
<keyword evidence="3" id="KW-0963">Cytoplasm</keyword>
<feature type="region of interest" description="Disordered" evidence="14">
    <location>
        <begin position="347"/>
        <end position="368"/>
    </location>
</feature>
<dbReference type="EMBL" id="JOWA01000088">
    <property type="protein sequence ID" value="KEZ44421.1"/>
    <property type="molecule type" value="Genomic_DNA"/>
</dbReference>
<dbReference type="GO" id="GO:0000981">
    <property type="term" value="F:DNA-binding transcription factor activity, RNA polymerase II-specific"/>
    <property type="evidence" value="ECO:0007669"/>
    <property type="project" value="InterPro"/>
</dbReference>
<evidence type="ECO:0000256" key="14">
    <source>
        <dbReference type="SAM" id="MobiDB-lite"/>
    </source>
</evidence>
<keyword evidence="4" id="KW-0479">Metal-binding</keyword>
<feature type="region of interest" description="Disordered" evidence="14">
    <location>
        <begin position="232"/>
        <end position="258"/>
    </location>
</feature>
<name>A0A084GAQ9_PSEDA</name>
<dbReference type="Proteomes" id="UP000028545">
    <property type="component" value="Unassembled WGS sequence"/>
</dbReference>
<keyword evidence="7" id="KW-0862">Zinc</keyword>
<dbReference type="PROSITE" id="PS00028">
    <property type="entry name" value="ZINC_FINGER_C2H2_1"/>
    <property type="match status" value="2"/>
</dbReference>
<dbReference type="GO" id="GO:0005737">
    <property type="term" value="C:cytoplasm"/>
    <property type="evidence" value="ECO:0007669"/>
    <property type="project" value="UniProtKB-SubCell"/>
</dbReference>
<dbReference type="OMA" id="PFFYYNP"/>
<proteinExistence type="predicted"/>
<dbReference type="OrthoDB" id="654211at2759"/>
<dbReference type="PROSITE" id="PS50157">
    <property type="entry name" value="ZINC_FINGER_C2H2_2"/>
    <property type="match status" value="2"/>
</dbReference>
<evidence type="ECO:0000256" key="2">
    <source>
        <dbReference type="ARBA" id="ARBA00004496"/>
    </source>
</evidence>
<dbReference type="InterPro" id="IPR013087">
    <property type="entry name" value="Znf_C2H2_type"/>
</dbReference>
<comment type="subcellular location">
    <subcellularLocation>
        <location evidence="2">Cytoplasm</location>
    </subcellularLocation>
    <subcellularLocation>
        <location evidence="1">Nucleus</location>
    </subcellularLocation>
</comment>
<evidence type="ECO:0000256" key="6">
    <source>
        <dbReference type="ARBA" id="ARBA00022771"/>
    </source>
</evidence>
<evidence type="ECO:0000256" key="1">
    <source>
        <dbReference type="ARBA" id="ARBA00004123"/>
    </source>
</evidence>
<protein>
    <recommendedName>
        <fullName evidence="12">C2H2-type transcription factor MSN2</fullName>
    </recommendedName>
</protein>
<evidence type="ECO:0000256" key="12">
    <source>
        <dbReference type="ARBA" id="ARBA00093629"/>
    </source>
</evidence>
<feature type="region of interest" description="Disordered" evidence="14">
    <location>
        <begin position="380"/>
        <end position="435"/>
    </location>
</feature>
<dbReference type="PANTHER" id="PTHR40626">
    <property type="entry name" value="MIP31509P"/>
    <property type="match status" value="1"/>
</dbReference>
<dbReference type="SUPFAM" id="SSF57667">
    <property type="entry name" value="beta-beta-alpha zinc fingers"/>
    <property type="match status" value="1"/>
</dbReference>
<dbReference type="FunFam" id="3.30.160.60:FF:000243">
    <property type="entry name" value="Probable transcription factor steA"/>
    <property type="match status" value="1"/>
</dbReference>
<evidence type="ECO:0000256" key="4">
    <source>
        <dbReference type="ARBA" id="ARBA00022723"/>
    </source>
</evidence>
<dbReference type="AlphaFoldDB" id="A0A084GAQ9"/>
<keyword evidence="6 13" id="KW-0863">Zinc-finger</keyword>
<evidence type="ECO:0000256" key="7">
    <source>
        <dbReference type="ARBA" id="ARBA00022833"/>
    </source>
</evidence>
<evidence type="ECO:0000256" key="9">
    <source>
        <dbReference type="ARBA" id="ARBA00023026"/>
    </source>
</evidence>
<sequence>MDATMMTAQAMGQASYFYNQDARRQHGYFQPHLAMQQQQMIFPAVPTLPSTPMYSRPGSACSQPQGPTLYSNAPANMVTPMASPQPLAHKPAIMVETEIRDNDMYYPATPPLSTSGSVVGSPSSVDMLQTPMNPMFSGLDGVDGLKDAFEPTNTFVVDWANVASPPLTPVFLPQSQSTEQSLITSTNPANLISSVSACPSLSPSPSPYARSVSSEQDVDFCDPRNLTVTANSGLPADFSGLKEEDVPSEQGSPASSSAISQATFDFSTALPDTLSTFGDLSDLEAETDLSGLLDIEQVSTAVSECGRPRACTGSSVVSFGHGSFIGEELTFNHSETFPFPALHNTVDSSALDSDSHRDKRVKKSDTPCVQKDACKMPTANAVASAGQPSTVEQDSTSTSAQSTGSSSTKTSSSGVQTPVANPAPANRRGRKQSLTEDPSKTFVCDLCNRRFRRQEHLKRHYRSLHTQEKPFECNECGKKFSRSDNLAQHARTHGSGAIVMDLIEDHEAHLYNTALIGESFNSMGKVLFQVAAEMPGSASATDMSSEDETLSKKKRKRSD</sequence>
<dbReference type="RefSeq" id="XP_016644220.1">
    <property type="nucleotide sequence ID" value="XM_016786214.1"/>
</dbReference>
<keyword evidence="5" id="KW-0677">Repeat</keyword>
<dbReference type="GO" id="GO:0000978">
    <property type="term" value="F:RNA polymerase II cis-regulatory region sequence-specific DNA binding"/>
    <property type="evidence" value="ECO:0007669"/>
    <property type="project" value="InterPro"/>
</dbReference>
<dbReference type="PANTHER" id="PTHR40626:SF13">
    <property type="entry name" value="RESPIRATION FACTOR 2-RELATED"/>
    <property type="match status" value="1"/>
</dbReference>
<keyword evidence="10" id="KW-0804">Transcription</keyword>
<dbReference type="Pfam" id="PF00096">
    <property type="entry name" value="zf-C2H2"/>
    <property type="match status" value="2"/>
</dbReference>
<keyword evidence="11" id="KW-0539">Nucleus</keyword>
<dbReference type="Gene3D" id="3.30.160.60">
    <property type="entry name" value="Classic Zinc Finger"/>
    <property type="match status" value="2"/>
</dbReference>
<dbReference type="KEGG" id="sapo:SAPIO_CDS3420"/>
<dbReference type="GeneID" id="27722492"/>
<feature type="domain" description="C2H2-type" evidence="15">
    <location>
        <begin position="442"/>
        <end position="470"/>
    </location>
</feature>
<comment type="caution">
    <text evidence="16">The sequence shown here is derived from an EMBL/GenBank/DDBJ whole genome shotgun (WGS) entry which is preliminary data.</text>
</comment>
<feature type="compositionally biased region" description="Polar residues" evidence="14">
    <location>
        <begin position="249"/>
        <end position="258"/>
    </location>
</feature>
<evidence type="ECO:0000256" key="3">
    <source>
        <dbReference type="ARBA" id="ARBA00022490"/>
    </source>
</evidence>
<dbReference type="GO" id="GO:0000785">
    <property type="term" value="C:chromatin"/>
    <property type="evidence" value="ECO:0007669"/>
    <property type="project" value="TreeGrafter"/>
</dbReference>
<evidence type="ECO:0000313" key="16">
    <source>
        <dbReference type="EMBL" id="KEZ44421.1"/>
    </source>
</evidence>
<feature type="region of interest" description="Disordered" evidence="14">
    <location>
        <begin position="535"/>
        <end position="559"/>
    </location>
</feature>
<evidence type="ECO:0000256" key="13">
    <source>
        <dbReference type="PROSITE-ProRule" id="PRU00042"/>
    </source>
</evidence>
<keyword evidence="8" id="KW-0805">Transcription regulation</keyword>
<keyword evidence="9" id="KW-0843">Virulence</keyword>
<keyword evidence="17" id="KW-1185">Reference proteome</keyword>
<dbReference type="HOGENOM" id="CLU_030977_1_0_1"/>
<dbReference type="InterPro" id="IPR036236">
    <property type="entry name" value="Znf_C2H2_sf"/>
</dbReference>
<dbReference type="VEuPathDB" id="FungiDB:SAPIO_CDS3420"/>
<evidence type="ECO:0000259" key="15">
    <source>
        <dbReference type="PROSITE" id="PS50157"/>
    </source>
</evidence>
<evidence type="ECO:0000256" key="8">
    <source>
        <dbReference type="ARBA" id="ARBA00023015"/>
    </source>
</evidence>
<accession>A0A084GAQ9</accession>
<organism evidence="16 17">
    <name type="scientific">Pseudallescheria apiosperma</name>
    <name type="common">Scedosporium apiospermum</name>
    <dbReference type="NCBI Taxonomy" id="563466"/>
    <lineage>
        <taxon>Eukaryota</taxon>
        <taxon>Fungi</taxon>
        <taxon>Dikarya</taxon>
        <taxon>Ascomycota</taxon>
        <taxon>Pezizomycotina</taxon>
        <taxon>Sordariomycetes</taxon>
        <taxon>Hypocreomycetidae</taxon>
        <taxon>Microascales</taxon>
        <taxon>Microascaceae</taxon>
        <taxon>Scedosporium</taxon>
    </lineage>
</organism>
<dbReference type="FunFam" id="3.30.160.60:FF:000141">
    <property type="entry name" value="C2H2 zinc finger protein"/>
    <property type="match status" value="1"/>
</dbReference>
<feature type="compositionally biased region" description="Low complexity" evidence="14">
    <location>
        <begin position="395"/>
        <end position="413"/>
    </location>
</feature>
<reference evidence="16 17" key="1">
    <citation type="journal article" date="2014" name="Genome Announc.">
        <title>Draft genome sequence of the pathogenic fungus Scedosporium apiospermum.</title>
        <authorList>
            <person name="Vandeputte P."/>
            <person name="Ghamrawi S."/>
            <person name="Rechenmann M."/>
            <person name="Iltis A."/>
            <person name="Giraud S."/>
            <person name="Fleury M."/>
            <person name="Thornton C."/>
            <person name="Delhaes L."/>
            <person name="Meyer W."/>
            <person name="Papon N."/>
            <person name="Bouchara J.P."/>
        </authorList>
    </citation>
    <scope>NUCLEOTIDE SEQUENCE [LARGE SCALE GENOMIC DNA]</scope>
    <source>
        <strain evidence="16 17">IHEM 14462</strain>
    </source>
</reference>
<dbReference type="GO" id="GO:0005634">
    <property type="term" value="C:nucleus"/>
    <property type="evidence" value="ECO:0007669"/>
    <property type="project" value="UniProtKB-SubCell"/>
</dbReference>